<name>A0A0A1MQL2_9BACI</name>
<dbReference type="SUPFAM" id="SSF51735">
    <property type="entry name" value="NAD(P)-binding Rossmann-fold domains"/>
    <property type="match status" value="1"/>
</dbReference>
<dbReference type="STRING" id="545501.BN997_01777"/>
<dbReference type="InterPro" id="IPR036291">
    <property type="entry name" value="NAD(P)-bd_dom_sf"/>
</dbReference>
<organism evidence="1 2">
    <name type="scientific">Oceanobacillus oncorhynchi</name>
    <dbReference type="NCBI Taxonomy" id="545501"/>
    <lineage>
        <taxon>Bacteria</taxon>
        <taxon>Bacillati</taxon>
        <taxon>Bacillota</taxon>
        <taxon>Bacilli</taxon>
        <taxon>Bacillales</taxon>
        <taxon>Bacillaceae</taxon>
        <taxon>Oceanobacillus</taxon>
    </lineage>
</organism>
<reference evidence="1 2" key="1">
    <citation type="submission" date="2014-11" db="EMBL/GenBank/DDBJ databases">
        <authorList>
            <person name="Urmite Genomes Urmite Genomes"/>
        </authorList>
    </citation>
    <scope>NUCLEOTIDE SEQUENCE [LARGE SCALE GENOMIC DNA]</scope>
    <source>
        <strain evidence="1 2">Oc5</strain>
    </source>
</reference>
<dbReference type="Gene3D" id="3.30.460.40">
    <property type="match status" value="1"/>
</dbReference>
<sequence length="389" mass="44549">MQHYPWEALTVEEINHLMKDVSVSWWIAGGWALDLHYGQQTREHGDMDILIRSEDLDALKKYLGESYELFIADNGMLTQLEDSESLSVASGSLWVRKKQGTSWLFEIMLIDSENDEWIYKRDNQIKRSISRIGALTDDGIPYIKPEIQLLYKGGSSVIREKDHKDLERLLPVLKKNEIKWLYYSLRQQFNGKHPWLEIIHNKMKDLPAHTLVIGGTGMLSAASLWLADHSDKVSIIARNQTKMERVLNKTEAASSITPLFVNYKDSAGLKERIKAAILQNGPIDLVIAWIHSDAHHALDIICHEVAQENPAWKLYHILGSSSSLNQIKDAAVKKYPGCQYRQIQLGFILEKEDSRWLTHQEISDGVIDAVVHNQEIKIIGTLEPWDKRP</sequence>
<protein>
    <submittedName>
        <fullName evidence="1">Short chain dehydrogenase</fullName>
    </submittedName>
</protein>
<dbReference type="Pfam" id="PF10706">
    <property type="entry name" value="Aminoglyc_resit"/>
    <property type="match status" value="1"/>
</dbReference>
<gene>
    <name evidence="1" type="ORF">BN997_01777</name>
</gene>
<dbReference type="NCBIfam" id="NF006168">
    <property type="entry name" value="PRK08309.1"/>
    <property type="match status" value="1"/>
</dbReference>
<dbReference type="InterPro" id="IPR043519">
    <property type="entry name" value="NT_sf"/>
</dbReference>
<proteinExistence type="predicted"/>
<dbReference type="Proteomes" id="UP000040453">
    <property type="component" value="Unassembled WGS sequence"/>
</dbReference>
<dbReference type="EMBL" id="CDGG01000001">
    <property type="protein sequence ID" value="CEI81922.1"/>
    <property type="molecule type" value="Genomic_DNA"/>
</dbReference>
<evidence type="ECO:0000313" key="2">
    <source>
        <dbReference type="Proteomes" id="UP000040453"/>
    </source>
</evidence>
<dbReference type="InterPro" id="IPR019646">
    <property type="entry name" value="Aminoglyc_AdlTrfase"/>
</dbReference>
<evidence type="ECO:0000313" key="1">
    <source>
        <dbReference type="EMBL" id="CEI81922.1"/>
    </source>
</evidence>
<accession>A0A0A1MQL2</accession>
<keyword evidence="2" id="KW-1185">Reference proteome</keyword>
<dbReference type="SUPFAM" id="SSF81301">
    <property type="entry name" value="Nucleotidyltransferase"/>
    <property type="match status" value="1"/>
</dbReference>
<dbReference type="RefSeq" id="WP_052484959.1">
    <property type="nucleotide sequence ID" value="NZ_CDGG01000001.1"/>
</dbReference>
<dbReference type="AlphaFoldDB" id="A0A0A1MQL2"/>